<protein>
    <recommendedName>
        <fullName evidence="2">Peptidase M14 domain-containing protein</fullName>
    </recommendedName>
</protein>
<evidence type="ECO:0000313" key="3">
    <source>
        <dbReference type="EMBL" id="GLC24740.1"/>
    </source>
</evidence>
<gene>
    <name evidence="3" type="ORF">rosag_12530</name>
</gene>
<dbReference type="CDD" id="cd06240">
    <property type="entry name" value="M14-like"/>
    <property type="match status" value="1"/>
</dbReference>
<dbReference type="AlphaFoldDB" id="A0AA37Q188"/>
<dbReference type="EMBL" id="BRXS01000002">
    <property type="protein sequence ID" value="GLC24740.1"/>
    <property type="molecule type" value="Genomic_DNA"/>
</dbReference>
<comment type="caution">
    <text evidence="3">The sequence shown here is derived from an EMBL/GenBank/DDBJ whole genome shotgun (WGS) entry which is preliminary data.</text>
</comment>
<dbReference type="InterPro" id="IPR029062">
    <property type="entry name" value="Class_I_gatase-like"/>
</dbReference>
<keyword evidence="4" id="KW-1185">Reference proteome</keyword>
<dbReference type="GO" id="GO:0004181">
    <property type="term" value="F:metallocarboxypeptidase activity"/>
    <property type="evidence" value="ECO:0007669"/>
    <property type="project" value="InterPro"/>
</dbReference>
<dbReference type="SUPFAM" id="SSF52317">
    <property type="entry name" value="Class I glutamine amidotransferase-like"/>
    <property type="match status" value="1"/>
</dbReference>
<feature type="domain" description="Peptidase M14" evidence="2">
    <location>
        <begin position="52"/>
        <end position="216"/>
    </location>
</feature>
<dbReference type="GO" id="GO:0008270">
    <property type="term" value="F:zinc ion binding"/>
    <property type="evidence" value="ECO:0007669"/>
    <property type="project" value="InterPro"/>
</dbReference>
<dbReference type="Pfam" id="PF00246">
    <property type="entry name" value="Peptidase_M14"/>
    <property type="match status" value="1"/>
</dbReference>
<accession>A0AA37Q188</accession>
<reference evidence="3" key="1">
    <citation type="submission" date="2022-08" db="EMBL/GenBank/DDBJ databases">
        <title>Draft genome sequencing of Roseisolibacter agri AW1220.</title>
        <authorList>
            <person name="Tobiishi Y."/>
            <person name="Tonouchi A."/>
        </authorList>
    </citation>
    <scope>NUCLEOTIDE SEQUENCE</scope>
    <source>
        <strain evidence="3">AW1220</strain>
    </source>
</reference>
<dbReference type="GO" id="GO:0006508">
    <property type="term" value="P:proteolysis"/>
    <property type="evidence" value="ECO:0007669"/>
    <property type="project" value="InterPro"/>
</dbReference>
<evidence type="ECO:0000259" key="2">
    <source>
        <dbReference type="Pfam" id="PF00246"/>
    </source>
</evidence>
<feature type="signal peptide" evidence="1">
    <location>
        <begin position="1"/>
        <end position="22"/>
    </location>
</feature>
<dbReference type="Gene3D" id="3.40.50.880">
    <property type="match status" value="1"/>
</dbReference>
<feature type="chain" id="PRO_5041246597" description="Peptidase M14 domain-containing protein" evidence="1">
    <location>
        <begin position="23"/>
        <end position="788"/>
    </location>
</feature>
<organism evidence="3 4">
    <name type="scientific">Roseisolibacter agri</name>
    <dbReference type="NCBI Taxonomy" id="2014610"/>
    <lineage>
        <taxon>Bacteria</taxon>
        <taxon>Pseudomonadati</taxon>
        <taxon>Gemmatimonadota</taxon>
        <taxon>Gemmatimonadia</taxon>
        <taxon>Gemmatimonadales</taxon>
        <taxon>Gemmatimonadaceae</taxon>
        <taxon>Roseisolibacter</taxon>
    </lineage>
</organism>
<dbReference type="Proteomes" id="UP001161325">
    <property type="component" value="Unassembled WGS sequence"/>
</dbReference>
<dbReference type="RefSeq" id="WP_284349186.1">
    <property type="nucleotide sequence ID" value="NZ_BRXS01000002.1"/>
</dbReference>
<dbReference type="SUPFAM" id="SSF53187">
    <property type="entry name" value="Zn-dependent exopeptidases"/>
    <property type="match status" value="1"/>
</dbReference>
<sequence>MRRPLAAALLAAAALAHPRAAAAQAALPTPAAFLGFEPGDDRKLPQWKQVVDYFQALDKASPRVTVRTLGKTTLGRPFLAAFFADSATLANLPRYEEIQRKLADPRLLSGDAERRQLIADGKVVVLVTSSIHSTEVGGFLSPLRLAERLAGGEDEEAQAIRKNAIVIMVPSLNPDGMDIVTDWYKSSLGTPWEGSGPPTLYHHYTGHDNNRDWYAFTQVETQMVVDSLYGKWHPQVANDIHQQGGGGSRIFIPPYMDPIEPNIDPVLMAGVAQMGKAMTWRMLADGFTGIANNTSYDAWTPARAYQHYHGAIRILTETASAQLATPVRIPFDSLRGGYNVDAKVANVDFLAPWGGGAWGIGDIVKYQTAASWALLAQAADDRAQWLQSFARVQANAVAGKRAPGRASWPSTIVIPAQPARDTAVNAVVRILQRGQVELRRATAAFTANRKSYPAGSLLIHTAQPYGAFAKALLEPQQYPNLREYPGGPPKRPYDVTAHTLPLLYGLDVAFVQDSVTAASTPLAPQAQTRWVARGLSDSKARRVGIFRNASASMDEGWTRWLLDQHRIPYTMATARDLRAGNLASRFDVILLPEQAARQIARGPAGAYPDSLKGGVGEEGAAALKQFVEAGGTLVALNDASEYAIEALQLPVKNVLAELRPTQFYAPGSIFRVELDRAHPLAAGYTAPQQMVWFEASPAFEITDPSRASVVARYPAQGDPLLSGWLLGAEKIAGRAAMVDVAMGKGHVVLFGFRPQYRAQSMATYPLLWNALRPIPSGGMRVTKAVETR</sequence>
<dbReference type="Gene3D" id="3.40.630.10">
    <property type="entry name" value="Zn peptidases"/>
    <property type="match status" value="1"/>
</dbReference>
<evidence type="ECO:0000256" key="1">
    <source>
        <dbReference type="SAM" id="SignalP"/>
    </source>
</evidence>
<keyword evidence="1" id="KW-0732">Signal</keyword>
<name>A0AA37Q188_9BACT</name>
<proteinExistence type="predicted"/>
<dbReference type="InterPro" id="IPR000834">
    <property type="entry name" value="Peptidase_M14"/>
</dbReference>
<evidence type="ECO:0000313" key="4">
    <source>
        <dbReference type="Proteomes" id="UP001161325"/>
    </source>
</evidence>